<evidence type="ECO:0000313" key="3">
    <source>
        <dbReference type="EMBL" id="PAA84570.1"/>
    </source>
</evidence>
<comment type="caution">
    <text evidence="2">The sequence shown here is derived from an EMBL/GenBank/DDBJ whole genome shotgun (WGS) entry which is preliminary data.</text>
</comment>
<dbReference type="PROSITE" id="PS00028">
    <property type="entry name" value="ZINC_FINGER_C2H2_1"/>
    <property type="match status" value="1"/>
</dbReference>
<dbReference type="AlphaFoldDB" id="A0A267EHA4"/>
<sequence>SVFIMATAQQQQEMQQQQQLQQTCWWSYTWPHSRSPQPKSAAKPQALVALGSKPVKRTISSGVVKKRLQQQQKSHQVLTLTIKAGNVYGKTSGERFQQRQRAASPLQASSVLGRRQQFLQQQQQQQQQQMDYQEQQQLQQPLSVCLQCADWVECQSAHKQATGHVTYQPVSAAAAAYYKCLECHMRMVNQRQVSDHMRRIRHVNFVRMGINGGSAAAAAAAAAAATFPGGVGGPTTFAAAQTSSVAAPPMANHVDIGGAMLSTSPPGTTETSSTSPSSATTVLASLNFADCDRLLDPFAMFDDALG</sequence>
<dbReference type="EMBL" id="NIVC01000366">
    <property type="protein sequence ID" value="PAA84570.1"/>
    <property type="molecule type" value="Genomic_DNA"/>
</dbReference>
<evidence type="ECO:0000313" key="2">
    <source>
        <dbReference type="EMBL" id="PAA60903.1"/>
    </source>
</evidence>
<reference evidence="2 4" key="1">
    <citation type="submission" date="2017-06" db="EMBL/GenBank/DDBJ databases">
        <title>A platform for efficient transgenesis in Macrostomum lignano, a flatworm model organism for stem cell research.</title>
        <authorList>
            <person name="Berezikov E."/>
        </authorList>
    </citation>
    <scope>NUCLEOTIDE SEQUENCE [LARGE SCALE GENOMIC DNA]</scope>
    <source>
        <strain evidence="2">DV1</strain>
        <tissue evidence="2">Whole organism</tissue>
    </source>
</reference>
<accession>A0A267EHA4</accession>
<evidence type="ECO:0000259" key="1">
    <source>
        <dbReference type="PROSITE" id="PS00028"/>
    </source>
</evidence>
<dbReference type="InterPro" id="IPR013087">
    <property type="entry name" value="Znf_C2H2_type"/>
</dbReference>
<dbReference type="Proteomes" id="UP000215902">
    <property type="component" value="Unassembled WGS sequence"/>
</dbReference>
<gene>
    <name evidence="2" type="ORF">BOX15_Mlig003200g2</name>
    <name evidence="3" type="ORF">BOX15_Mlig015673g2</name>
</gene>
<feature type="non-terminal residue" evidence="2">
    <location>
        <position position="1"/>
    </location>
</feature>
<keyword evidence="4" id="KW-1185">Reference proteome</keyword>
<proteinExistence type="predicted"/>
<dbReference type="EMBL" id="NIVC01002095">
    <property type="protein sequence ID" value="PAA60903.1"/>
    <property type="molecule type" value="Genomic_DNA"/>
</dbReference>
<organism evidence="2 4">
    <name type="scientific">Macrostomum lignano</name>
    <dbReference type="NCBI Taxonomy" id="282301"/>
    <lineage>
        <taxon>Eukaryota</taxon>
        <taxon>Metazoa</taxon>
        <taxon>Spiralia</taxon>
        <taxon>Lophotrochozoa</taxon>
        <taxon>Platyhelminthes</taxon>
        <taxon>Rhabditophora</taxon>
        <taxon>Macrostomorpha</taxon>
        <taxon>Macrostomida</taxon>
        <taxon>Macrostomidae</taxon>
        <taxon>Macrostomum</taxon>
    </lineage>
</organism>
<name>A0A267EHA4_9PLAT</name>
<protein>
    <recommendedName>
        <fullName evidence="1">C2H2-type domain-containing protein</fullName>
    </recommendedName>
</protein>
<evidence type="ECO:0000313" key="4">
    <source>
        <dbReference type="Proteomes" id="UP000215902"/>
    </source>
</evidence>
<feature type="domain" description="C2H2-type" evidence="1">
    <location>
        <begin position="180"/>
        <end position="202"/>
    </location>
</feature>